<keyword evidence="3" id="KW-1185">Reference proteome</keyword>
<dbReference type="AlphaFoldDB" id="A0A1V9XL89"/>
<reference evidence="2 3" key="1">
    <citation type="journal article" date="2017" name="Gigascience">
        <title>Draft genome of the honey bee ectoparasitic mite, Tropilaelaps mercedesae, is shaped by the parasitic life history.</title>
        <authorList>
            <person name="Dong X."/>
            <person name="Armstrong S.D."/>
            <person name="Xia D."/>
            <person name="Makepeace B.L."/>
            <person name="Darby A.C."/>
            <person name="Kadowaki T."/>
        </authorList>
    </citation>
    <scope>NUCLEOTIDE SEQUENCE [LARGE SCALE GENOMIC DNA]</scope>
    <source>
        <strain evidence="2">Wuxi-XJTLU</strain>
    </source>
</reference>
<evidence type="ECO:0000313" key="3">
    <source>
        <dbReference type="Proteomes" id="UP000192247"/>
    </source>
</evidence>
<organism evidence="2 3">
    <name type="scientific">Tropilaelaps mercedesae</name>
    <dbReference type="NCBI Taxonomy" id="418985"/>
    <lineage>
        <taxon>Eukaryota</taxon>
        <taxon>Metazoa</taxon>
        <taxon>Ecdysozoa</taxon>
        <taxon>Arthropoda</taxon>
        <taxon>Chelicerata</taxon>
        <taxon>Arachnida</taxon>
        <taxon>Acari</taxon>
        <taxon>Parasitiformes</taxon>
        <taxon>Mesostigmata</taxon>
        <taxon>Gamasina</taxon>
        <taxon>Dermanyssoidea</taxon>
        <taxon>Laelapidae</taxon>
        <taxon>Tropilaelaps</taxon>
    </lineage>
</organism>
<comment type="caution">
    <text evidence="2">The sequence shown here is derived from an EMBL/GenBank/DDBJ whole genome shotgun (WGS) entry which is preliminary data.</text>
</comment>
<dbReference type="OrthoDB" id="1158011at2759"/>
<gene>
    <name evidence="2" type="ORF">BIW11_03453</name>
</gene>
<keyword evidence="1" id="KW-0812">Transmembrane</keyword>
<name>A0A1V9XL89_9ACAR</name>
<dbReference type="Proteomes" id="UP000192247">
    <property type="component" value="Unassembled WGS sequence"/>
</dbReference>
<keyword evidence="1" id="KW-0472">Membrane</keyword>
<evidence type="ECO:0000256" key="1">
    <source>
        <dbReference type="SAM" id="Phobius"/>
    </source>
</evidence>
<evidence type="ECO:0000313" key="2">
    <source>
        <dbReference type="EMBL" id="OQR74226.1"/>
    </source>
</evidence>
<sequence>MPEPERRLTLFLTVIFALVGFLIKGFMYYHALREAEKGSSMPIVVVAILSDSWPSITDVLTESEIRFELLSVLVFDFDIQLR</sequence>
<protein>
    <submittedName>
        <fullName evidence="2">UDP-GalNAc:beta-1</fullName>
    </submittedName>
</protein>
<accession>A0A1V9XL89</accession>
<feature type="transmembrane region" description="Helical" evidence="1">
    <location>
        <begin position="12"/>
        <end position="31"/>
    </location>
</feature>
<dbReference type="EMBL" id="MNPL01008468">
    <property type="protein sequence ID" value="OQR74226.1"/>
    <property type="molecule type" value="Genomic_DNA"/>
</dbReference>
<keyword evidence="1" id="KW-1133">Transmembrane helix</keyword>
<proteinExistence type="predicted"/>
<dbReference type="InParanoid" id="A0A1V9XL89"/>